<gene>
    <name evidence="2" type="ORF">DesyoDRAFT_4043</name>
</gene>
<proteinExistence type="predicted"/>
<keyword evidence="1" id="KW-0732">Signal</keyword>
<evidence type="ECO:0000313" key="2">
    <source>
        <dbReference type="EMBL" id="EHQ91013.1"/>
    </source>
</evidence>
<dbReference type="HOGENOM" id="CLU_1060630_0_0_9"/>
<sequence>MKNKKILVVVLLCIFMMLSGFSAYVVTSNENIESEYNMGNGGGYLSEEEVFEALAFTYNDSKLLSAIDSSKVKTPSNFIIKEFHAEDYSKYTNNQYGGMYMEENGELVLCYRNGSDMLSKAMNNNEEFSGKLLNSSNKVIANSVTVKSVKYSYAELLKVYTYLNENANQHKGIGNSSIDIRNNKISIGVYASSEGEEAKRDLTSLFGEDMFSFVEIDPDDLPKFIANIGGTSEIRNNGILGFNPLNLLRQDVCIVPVKVIVG</sequence>
<dbReference type="RefSeq" id="WP_007785701.1">
    <property type="nucleotide sequence ID" value="NZ_CM001441.1"/>
</dbReference>
<feature type="chain" id="PRO_5038696575" evidence="1">
    <location>
        <begin position="23"/>
        <end position="262"/>
    </location>
</feature>
<protein>
    <submittedName>
        <fullName evidence="2">Uncharacterized protein</fullName>
    </submittedName>
</protein>
<organism evidence="2 3">
    <name type="scientific">Desulfosporosinus youngiae DSM 17734</name>
    <dbReference type="NCBI Taxonomy" id="768710"/>
    <lineage>
        <taxon>Bacteria</taxon>
        <taxon>Bacillati</taxon>
        <taxon>Bacillota</taxon>
        <taxon>Clostridia</taxon>
        <taxon>Eubacteriales</taxon>
        <taxon>Desulfitobacteriaceae</taxon>
        <taxon>Desulfosporosinus</taxon>
    </lineage>
</organism>
<evidence type="ECO:0000256" key="1">
    <source>
        <dbReference type="SAM" id="SignalP"/>
    </source>
</evidence>
<reference evidence="2 3" key="1">
    <citation type="submission" date="2011-11" db="EMBL/GenBank/DDBJ databases">
        <title>The Noncontiguous Finished genome of Desulfosporosinus youngiae DSM 17734.</title>
        <authorList>
            <consortium name="US DOE Joint Genome Institute (JGI-PGF)"/>
            <person name="Lucas S."/>
            <person name="Han J."/>
            <person name="Lapidus A."/>
            <person name="Cheng J.-F."/>
            <person name="Goodwin L."/>
            <person name="Pitluck S."/>
            <person name="Peters L."/>
            <person name="Ovchinnikova G."/>
            <person name="Lu M."/>
            <person name="Land M.L."/>
            <person name="Hauser L."/>
            <person name="Pester M."/>
            <person name="Spring S."/>
            <person name="Ollivier B."/>
            <person name="Rattei T."/>
            <person name="Klenk H.-P."/>
            <person name="Wagner M."/>
            <person name="Loy A."/>
            <person name="Woyke T.J."/>
        </authorList>
    </citation>
    <scope>NUCLEOTIDE SEQUENCE [LARGE SCALE GENOMIC DNA]</scope>
    <source>
        <strain evidence="2 3">DSM 17734</strain>
    </source>
</reference>
<feature type="signal peptide" evidence="1">
    <location>
        <begin position="1"/>
        <end position="22"/>
    </location>
</feature>
<dbReference type="Proteomes" id="UP000005104">
    <property type="component" value="Chromosome"/>
</dbReference>
<dbReference type="AlphaFoldDB" id="H5XX73"/>
<dbReference type="EMBL" id="CM001441">
    <property type="protein sequence ID" value="EHQ91013.1"/>
    <property type="molecule type" value="Genomic_DNA"/>
</dbReference>
<keyword evidence="3" id="KW-1185">Reference proteome</keyword>
<evidence type="ECO:0000313" key="3">
    <source>
        <dbReference type="Proteomes" id="UP000005104"/>
    </source>
</evidence>
<accession>H5XX73</accession>
<name>H5XX73_9FIRM</name>